<dbReference type="EMBL" id="HBGH01018253">
    <property type="protein sequence ID" value="CAD9238049.1"/>
    <property type="molecule type" value="Transcribed_RNA"/>
</dbReference>
<name>A0A7S1XGL8_9RHOD</name>
<proteinExistence type="predicted"/>
<organism evidence="2">
    <name type="scientific">Compsopogon caeruleus</name>
    <dbReference type="NCBI Taxonomy" id="31354"/>
    <lineage>
        <taxon>Eukaryota</taxon>
        <taxon>Rhodophyta</taxon>
        <taxon>Compsopogonophyceae</taxon>
        <taxon>Compsopogonales</taxon>
        <taxon>Compsopogonaceae</taxon>
        <taxon>Compsopogon</taxon>
    </lineage>
</organism>
<keyword evidence="1" id="KW-0472">Membrane</keyword>
<sequence>MENIKDDADGVVVRRSSRSCGFVALGSAKGRGIVACIDEVLSYSVVVVDNQADGSVMFAMDIDGKDRAEKHKKRRKRLYRAILYPLLLFIPQIQPVIDVDTLDDPYFYDKVDSSRRSLLQVSIALDTVVWVAAVLTQGFCSSCGVIPSWVFVRPISLSWKRQSFGYLLLAFFVTSYCGIRAARSADRRGLAAYVCLTSMASIITCLVFPSPLVFFRFLPAYLAWLML</sequence>
<feature type="transmembrane region" description="Helical" evidence="1">
    <location>
        <begin position="164"/>
        <end position="184"/>
    </location>
</feature>
<gene>
    <name evidence="2" type="ORF">CCAE0312_LOCUS10150</name>
</gene>
<keyword evidence="1" id="KW-1133">Transmembrane helix</keyword>
<feature type="transmembrane region" description="Helical" evidence="1">
    <location>
        <begin position="128"/>
        <end position="152"/>
    </location>
</feature>
<keyword evidence="1" id="KW-0812">Transmembrane</keyword>
<accession>A0A7S1XGL8</accession>
<protein>
    <submittedName>
        <fullName evidence="2">Uncharacterized protein</fullName>
    </submittedName>
</protein>
<evidence type="ECO:0000313" key="2">
    <source>
        <dbReference type="EMBL" id="CAD9238049.1"/>
    </source>
</evidence>
<dbReference type="AlphaFoldDB" id="A0A7S1XGL8"/>
<evidence type="ECO:0000256" key="1">
    <source>
        <dbReference type="SAM" id="Phobius"/>
    </source>
</evidence>
<feature type="transmembrane region" description="Helical" evidence="1">
    <location>
        <begin position="78"/>
        <end position="97"/>
    </location>
</feature>
<feature type="transmembrane region" description="Helical" evidence="1">
    <location>
        <begin position="190"/>
        <end position="218"/>
    </location>
</feature>
<reference evidence="2" key="1">
    <citation type="submission" date="2021-01" db="EMBL/GenBank/DDBJ databases">
        <authorList>
            <person name="Corre E."/>
            <person name="Pelletier E."/>
            <person name="Niang G."/>
            <person name="Scheremetjew M."/>
            <person name="Finn R."/>
            <person name="Kale V."/>
            <person name="Holt S."/>
            <person name="Cochrane G."/>
            <person name="Meng A."/>
            <person name="Brown T."/>
            <person name="Cohen L."/>
        </authorList>
    </citation>
    <scope>NUCLEOTIDE SEQUENCE</scope>
    <source>
        <strain evidence="2">SAG 36.94</strain>
    </source>
</reference>